<evidence type="ECO:0000259" key="13">
    <source>
        <dbReference type="PROSITE" id="PS50109"/>
    </source>
</evidence>
<dbReference type="InterPro" id="IPR003594">
    <property type="entry name" value="HATPase_dom"/>
</dbReference>
<comment type="subcellular location">
    <subcellularLocation>
        <location evidence="2">Cell membrane</location>
        <topology evidence="2">Multi-pass membrane protein</topology>
    </subcellularLocation>
</comment>
<comment type="catalytic activity">
    <reaction evidence="1">
        <text>ATP + protein L-histidine = ADP + protein N-phospho-L-histidine.</text>
        <dbReference type="EC" id="2.7.13.3"/>
    </reaction>
</comment>
<evidence type="ECO:0000256" key="5">
    <source>
        <dbReference type="ARBA" id="ARBA00022553"/>
    </source>
</evidence>
<evidence type="ECO:0000256" key="11">
    <source>
        <dbReference type="ARBA" id="ARBA00023136"/>
    </source>
</evidence>
<evidence type="ECO:0000256" key="7">
    <source>
        <dbReference type="ARBA" id="ARBA00022741"/>
    </source>
</evidence>
<dbReference type="Gene3D" id="3.30.565.10">
    <property type="entry name" value="Histidine kinase-like ATPase, C-terminal domain"/>
    <property type="match status" value="1"/>
</dbReference>
<keyword evidence="16" id="KW-1185">Reference proteome</keyword>
<dbReference type="InterPro" id="IPR050640">
    <property type="entry name" value="Bact_2-comp_sensor_kinase"/>
</dbReference>
<dbReference type="InterPro" id="IPR003660">
    <property type="entry name" value="HAMP_dom"/>
</dbReference>
<dbReference type="GO" id="GO:0005524">
    <property type="term" value="F:ATP binding"/>
    <property type="evidence" value="ECO:0007669"/>
    <property type="project" value="UniProtKB-KW"/>
</dbReference>
<dbReference type="InterPro" id="IPR004358">
    <property type="entry name" value="Sig_transdc_His_kin-like_C"/>
</dbReference>
<evidence type="ECO:0000256" key="1">
    <source>
        <dbReference type="ARBA" id="ARBA00000085"/>
    </source>
</evidence>
<dbReference type="PROSITE" id="PS50109">
    <property type="entry name" value="HIS_KIN"/>
    <property type="match status" value="1"/>
</dbReference>
<dbReference type="RefSeq" id="WP_154120543.1">
    <property type="nucleotide sequence ID" value="NZ_WJXB01000007.1"/>
</dbReference>
<evidence type="ECO:0000256" key="3">
    <source>
        <dbReference type="ARBA" id="ARBA00012438"/>
    </source>
</evidence>
<dbReference type="GO" id="GO:0005886">
    <property type="term" value="C:plasma membrane"/>
    <property type="evidence" value="ECO:0007669"/>
    <property type="project" value="UniProtKB-SubCell"/>
</dbReference>
<dbReference type="Pfam" id="PF06580">
    <property type="entry name" value="His_kinase"/>
    <property type="match status" value="1"/>
</dbReference>
<dbReference type="EMBL" id="WJXB01000007">
    <property type="protein sequence ID" value="MRN55034.1"/>
    <property type="molecule type" value="Genomic_DNA"/>
</dbReference>
<evidence type="ECO:0000256" key="2">
    <source>
        <dbReference type="ARBA" id="ARBA00004651"/>
    </source>
</evidence>
<evidence type="ECO:0000256" key="12">
    <source>
        <dbReference type="SAM" id="Phobius"/>
    </source>
</evidence>
<dbReference type="Proteomes" id="UP000463051">
    <property type="component" value="Unassembled WGS sequence"/>
</dbReference>
<protein>
    <recommendedName>
        <fullName evidence="3">histidine kinase</fullName>
        <ecNumber evidence="3">2.7.13.3</ecNumber>
    </recommendedName>
</protein>
<keyword evidence="12" id="KW-1133">Transmembrane helix</keyword>
<keyword evidence="11 12" id="KW-0472">Membrane</keyword>
<dbReference type="InterPro" id="IPR005467">
    <property type="entry name" value="His_kinase_dom"/>
</dbReference>
<dbReference type="SMART" id="SM00304">
    <property type="entry name" value="HAMP"/>
    <property type="match status" value="1"/>
</dbReference>
<dbReference type="GO" id="GO:0000155">
    <property type="term" value="F:phosphorelay sensor kinase activity"/>
    <property type="evidence" value="ECO:0007669"/>
    <property type="project" value="InterPro"/>
</dbReference>
<comment type="caution">
    <text evidence="15">The sequence shown here is derived from an EMBL/GenBank/DDBJ whole genome shotgun (WGS) entry which is preliminary data.</text>
</comment>
<keyword evidence="7" id="KW-0547">Nucleotide-binding</keyword>
<dbReference type="PANTHER" id="PTHR34220:SF7">
    <property type="entry name" value="SENSOR HISTIDINE KINASE YPDA"/>
    <property type="match status" value="1"/>
</dbReference>
<feature type="transmembrane region" description="Helical" evidence="12">
    <location>
        <begin position="299"/>
        <end position="320"/>
    </location>
</feature>
<feature type="domain" description="Histidine kinase" evidence="13">
    <location>
        <begin position="480"/>
        <end position="579"/>
    </location>
</feature>
<dbReference type="Pfam" id="PF00672">
    <property type="entry name" value="HAMP"/>
    <property type="match status" value="1"/>
</dbReference>
<dbReference type="InterPro" id="IPR036890">
    <property type="entry name" value="HATPase_C_sf"/>
</dbReference>
<evidence type="ECO:0000256" key="9">
    <source>
        <dbReference type="ARBA" id="ARBA00022840"/>
    </source>
</evidence>
<evidence type="ECO:0000313" key="16">
    <source>
        <dbReference type="Proteomes" id="UP000463051"/>
    </source>
</evidence>
<dbReference type="PANTHER" id="PTHR34220">
    <property type="entry name" value="SENSOR HISTIDINE KINASE YPDA"/>
    <property type="match status" value="1"/>
</dbReference>
<sequence>MKIGLDFKNLSIRKKLITLFVMVGIIPLIITFFVSQHEIRKYALDGQSYANNQTYEQTLSVLTSRMSHIEEISSMIVVNKTINSVFSMNPDNVEIWKQIDLFEDITSYTQILESDSQFDSIMYFVKDGFVTAGKSALYRPLSQVQDQKWTETFLEAKGRSTWLIFEDSFKSLKPEKYLTLGRALWNDNNYMESVGFVMINIELQQIIQALRQSVPGQLVYVETEEGEIVASSGSDEELAKMRLPHKLNSNASYTEIHLDSGTYLARGNQIDSTNLYLVSVIPSSAAMAIIHKIRFQMLAIYLVICLFIFIFIFPITRSITQRIFLLMNKMSQVRQGRLNTLDLEPRTDELGHLISSYNYMINSVQELLEEQFRLGQEKKGAELKALQSQINPHFLYNTLDMVNWMAQKEEGAKVQNVIYALSDYYKLVLSKGKDSVTLDEELRLCSIYMDIQRNRYKDRIKLAITIEEEARHCLLPKITLQPLVENAIVHGIMETEERTGMIQINGQIIEGRLIVSVEDDGAGIRKQEERHSSYQGSGYGIENIDKRLNLFFGEDAKAIKFISIEGEGTCVIIDVPAVRS</sequence>
<evidence type="ECO:0000256" key="4">
    <source>
        <dbReference type="ARBA" id="ARBA00022475"/>
    </source>
</evidence>
<keyword evidence="4" id="KW-1003">Cell membrane</keyword>
<dbReference type="Gene3D" id="6.10.340.10">
    <property type="match status" value="1"/>
</dbReference>
<reference evidence="15 16" key="1">
    <citation type="submission" date="2019-11" db="EMBL/GenBank/DDBJ databases">
        <title>Paenibacillus monticola sp. nov., a novel PGPR strain isolated from mountain sample in China.</title>
        <authorList>
            <person name="Zhao Q."/>
            <person name="Li H.-P."/>
            <person name="Zhang J.-L."/>
        </authorList>
    </citation>
    <scope>NUCLEOTIDE SEQUENCE [LARGE SCALE GENOMIC DNA]</scope>
    <source>
        <strain evidence="15 16">LC-T2</strain>
    </source>
</reference>
<evidence type="ECO:0000256" key="10">
    <source>
        <dbReference type="ARBA" id="ARBA00023012"/>
    </source>
</evidence>
<evidence type="ECO:0000256" key="8">
    <source>
        <dbReference type="ARBA" id="ARBA00022777"/>
    </source>
</evidence>
<proteinExistence type="predicted"/>
<dbReference type="AlphaFoldDB" id="A0A7X2H7K5"/>
<dbReference type="PRINTS" id="PR00344">
    <property type="entry name" value="BCTRLSENSOR"/>
</dbReference>
<evidence type="ECO:0000259" key="14">
    <source>
        <dbReference type="PROSITE" id="PS50885"/>
    </source>
</evidence>
<keyword evidence="6" id="KW-0808">Transferase</keyword>
<accession>A0A7X2H7K5</accession>
<dbReference type="PROSITE" id="PS50885">
    <property type="entry name" value="HAMP"/>
    <property type="match status" value="1"/>
</dbReference>
<keyword evidence="9" id="KW-0067">ATP-binding</keyword>
<dbReference type="InterPro" id="IPR010559">
    <property type="entry name" value="Sig_transdc_His_kin_internal"/>
</dbReference>
<keyword evidence="10" id="KW-0902">Two-component regulatory system</keyword>
<dbReference type="Pfam" id="PF02518">
    <property type="entry name" value="HATPase_c"/>
    <property type="match status" value="1"/>
</dbReference>
<dbReference type="SUPFAM" id="SSF55874">
    <property type="entry name" value="ATPase domain of HSP90 chaperone/DNA topoisomerase II/histidine kinase"/>
    <property type="match status" value="1"/>
</dbReference>
<dbReference type="SUPFAM" id="SSF158472">
    <property type="entry name" value="HAMP domain-like"/>
    <property type="match status" value="1"/>
</dbReference>
<name>A0A7X2H7K5_9BACL</name>
<feature type="domain" description="HAMP" evidence="14">
    <location>
        <begin position="317"/>
        <end position="369"/>
    </location>
</feature>
<evidence type="ECO:0000313" key="15">
    <source>
        <dbReference type="EMBL" id="MRN55034.1"/>
    </source>
</evidence>
<keyword evidence="8" id="KW-0418">Kinase</keyword>
<keyword evidence="12" id="KW-0812">Transmembrane</keyword>
<keyword evidence="5" id="KW-0597">Phosphoprotein</keyword>
<gene>
    <name evidence="15" type="ORF">GJB61_18820</name>
</gene>
<organism evidence="15 16">
    <name type="scientific">Paenibacillus monticola</name>
    <dbReference type="NCBI Taxonomy" id="2666075"/>
    <lineage>
        <taxon>Bacteria</taxon>
        <taxon>Bacillati</taxon>
        <taxon>Bacillota</taxon>
        <taxon>Bacilli</taxon>
        <taxon>Bacillales</taxon>
        <taxon>Paenibacillaceae</taxon>
        <taxon>Paenibacillus</taxon>
    </lineage>
</organism>
<feature type="transmembrane region" description="Helical" evidence="12">
    <location>
        <begin position="16"/>
        <end position="34"/>
    </location>
</feature>
<dbReference type="EC" id="2.7.13.3" evidence="3"/>
<evidence type="ECO:0000256" key="6">
    <source>
        <dbReference type="ARBA" id="ARBA00022679"/>
    </source>
</evidence>